<proteinExistence type="predicted"/>
<name>A0A6N2YVL0_9FIRM</name>
<dbReference type="NCBIfam" id="TIGR01907">
    <property type="entry name" value="casE_Cse3"/>
    <property type="match status" value="1"/>
</dbReference>
<dbReference type="GO" id="GO:0016787">
    <property type="term" value="F:hydrolase activity"/>
    <property type="evidence" value="ECO:0007669"/>
    <property type="project" value="UniProtKB-KW"/>
</dbReference>
<evidence type="ECO:0000313" key="1">
    <source>
        <dbReference type="EMBL" id="VYT71045.1"/>
    </source>
</evidence>
<keyword evidence="1" id="KW-0378">Hydrolase</keyword>
<gene>
    <name evidence="1" type="primary">cse3</name>
    <name evidence="1" type="ORF">PGLFYP46_00861</name>
</gene>
<reference evidence="1" key="1">
    <citation type="submission" date="2019-11" db="EMBL/GenBank/DDBJ databases">
        <authorList>
            <person name="Feng L."/>
        </authorList>
    </citation>
    <scope>NUCLEOTIDE SEQUENCE</scope>
    <source>
        <strain evidence="1">PgorbachiiLFYP46</strain>
    </source>
</reference>
<dbReference type="EC" id="3.1.-.-" evidence="1"/>
<dbReference type="Pfam" id="PF08798">
    <property type="entry name" value="CRISPR_assoc"/>
    <property type="match status" value="1"/>
</dbReference>
<dbReference type="Gene3D" id="3.30.70.1210">
    <property type="entry name" value="Crispr-associated protein, domain 2"/>
    <property type="match status" value="1"/>
</dbReference>
<organism evidence="1">
    <name type="scientific">Peptoniphilus gorbachii</name>
    <dbReference type="NCBI Taxonomy" id="411567"/>
    <lineage>
        <taxon>Bacteria</taxon>
        <taxon>Bacillati</taxon>
        <taxon>Bacillota</taxon>
        <taxon>Tissierellia</taxon>
        <taxon>Tissierellales</taxon>
        <taxon>Peptoniphilaceae</taxon>
        <taxon>Peptoniphilus</taxon>
    </lineage>
</organism>
<dbReference type="InterPro" id="IPR010179">
    <property type="entry name" value="CRISPR-assoc_prot_Cse3"/>
</dbReference>
<dbReference type="AlphaFoldDB" id="A0A6N2YVL0"/>
<sequence>MYISQVEIDLKNRRKIRDLTHLGAYHNWVEMSYPEEINGEGRSRKLWRIDKIGDKTFLLIVSEIKPDLKALEKYGVENTAKTKDYEKFLEKLKEGQLLRFRVSLNPVVSKKDNNTRQRGKIYPCYNIEDQRKFFLERSEKNGFELEDEDFQIVERAHPLLKKRGMKHVKLNKVVYEGKLKIIEREKFIKTLKEGIGREKAYGFGMMTVIPVM</sequence>
<dbReference type="CDD" id="cd09727">
    <property type="entry name" value="Cas6_I-E"/>
    <property type="match status" value="1"/>
</dbReference>
<dbReference type="EMBL" id="CACRUP010000002">
    <property type="protein sequence ID" value="VYT71045.1"/>
    <property type="molecule type" value="Genomic_DNA"/>
</dbReference>
<protein>
    <submittedName>
        <fullName evidence="1">CRISPR-associated endoribonuclease Cse3</fullName>
        <ecNumber evidence="1">3.1.-.-</ecNumber>
    </submittedName>
</protein>
<dbReference type="Gene3D" id="3.30.70.1200">
    <property type="entry name" value="Crispr-associated protein, domain 1"/>
    <property type="match status" value="1"/>
</dbReference>
<accession>A0A6N2YVL0</accession>
<dbReference type="RefSeq" id="WP_156700320.1">
    <property type="nucleotide sequence ID" value="NZ_CACRUP010000002.1"/>
</dbReference>
<dbReference type="SMART" id="SM01101">
    <property type="entry name" value="CRISPR_assoc"/>
    <property type="match status" value="1"/>
</dbReference>
<dbReference type="SUPFAM" id="SSF117987">
    <property type="entry name" value="CRISPR-associated protein"/>
    <property type="match status" value="2"/>
</dbReference>